<reference evidence="3" key="1">
    <citation type="submission" date="2010-08" db="EMBL/GenBank/DDBJ databases">
        <authorList>
            <consortium name="Caenorhabditis japonica Sequencing Consortium"/>
            <person name="Wilson R.K."/>
        </authorList>
    </citation>
    <scope>NUCLEOTIDE SEQUENCE [LARGE SCALE GENOMIC DNA]</scope>
    <source>
        <strain evidence="3">DF5081</strain>
    </source>
</reference>
<organism evidence="2 3">
    <name type="scientific">Caenorhabditis japonica</name>
    <dbReference type="NCBI Taxonomy" id="281687"/>
    <lineage>
        <taxon>Eukaryota</taxon>
        <taxon>Metazoa</taxon>
        <taxon>Ecdysozoa</taxon>
        <taxon>Nematoda</taxon>
        <taxon>Chromadorea</taxon>
        <taxon>Rhabditida</taxon>
        <taxon>Rhabditina</taxon>
        <taxon>Rhabditomorpha</taxon>
        <taxon>Rhabditoidea</taxon>
        <taxon>Rhabditidae</taxon>
        <taxon>Peloderinae</taxon>
        <taxon>Caenorhabditis</taxon>
    </lineage>
</organism>
<name>A0A8R1EKF2_CAEJA</name>
<sequence length="109" mass="12235">MIRLDLREPSDFFDFSHDPWEVRLIDKYEISSRLALILLQSGLCAAQGLLFISIDWQWLIGPLVVNLVYLAGAIVNFSMMVSMFEAITVGANLSVRLCACLLVSRELDG</sequence>
<dbReference type="AlphaFoldDB" id="A0A8R1EKF2"/>
<keyword evidence="1" id="KW-0812">Transmembrane</keyword>
<reference evidence="2" key="2">
    <citation type="submission" date="2022-06" db="UniProtKB">
        <authorList>
            <consortium name="EnsemblMetazoa"/>
        </authorList>
    </citation>
    <scope>IDENTIFICATION</scope>
    <source>
        <strain evidence="2">DF5081</strain>
    </source>
</reference>
<keyword evidence="1" id="KW-0472">Membrane</keyword>
<evidence type="ECO:0000313" key="3">
    <source>
        <dbReference type="Proteomes" id="UP000005237"/>
    </source>
</evidence>
<keyword evidence="3" id="KW-1185">Reference proteome</keyword>
<dbReference type="EnsemblMetazoa" id="CJA38842.1">
    <property type="protein sequence ID" value="CJA38842.1"/>
    <property type="gene ID" value="WBGene00214689"/>
</dbReference>
<protein>
    <submittedName>
        <fullName evidence="2">Uncharacterized protein</fullName>
    </submittedName>
</protein>
<accession>A0A8R1EKF2</accession>
<evidence type="ECO:0000256" key="1">
    <source>
        <dbReference type="SAM" id="Phobius"/>
    </source>
</evidence>
<evidence type="ECO:0000313" key="2">
    <source>
        <dbReference type="EnsemblMetazoa" id="CJA38842.1"/>
    </source>
</evidence>
<feature type="transmembrane region" description="Helical" evidence="1">
    <location>
        <begin position="34"/>
        <end position="52"/>
    </location>
</feature>
<feature type="transmembrane region" description="Helical" evidence="1">
    <location>
        <begin position="58"/>
        <end position="77"/>
    </location>
</feature>
<dbReference type="Proteomes" id="UP000005237">
    <property type="component" value="Unassembled WGS sequence"/>
</dbReference>
<proteinExistence type="predicted"/>
<keyword evidence="1" id="KW-1133">Transmembrane helix</keyword>